<dbReference type="SUPFAM" id="SSF54786">
    <property type="entry name" value="YcfA/nrd intein domain"/>
    <property type="match status" value="1"/>
</dbReference>
<organism evidence="2 3">
    <name type="scientific">Klebsiella pasteurii</name>
    <dbReference type="NCBI Taxonomy" id="2587529"/>
    <lineage>
        <taxon>Bacteria</taxon>
        <taxon>Pseudomonadati</taxon>
        <taxon>Pseudomonadota</taxon>
        <taxon>Gammaproteobacteria</taxon>
        <taxon>Enterobacterales</taxon>
        <taxon>Enterobacteriaceae</taxon>
        <taxon>Klebsiella/Raoultella group</taxon>
        <taxon>Klebsiella</taxon>
    </lineage>
</organism>
<comment type="caution">
    <text evidence="2">The sequence shown here is derived from an EMBL/GenBank/DDBJ whole genome shotgun (WGS) entry which is preliminary data.</text>
</comment>
<evidence type="ECO:0000313" key="2">
    <source>
        <dbReference type="EMBL" id="MDW2717391.1"/>
    </source>
</evidence>
<dbReference type="Gene3D" id="3.30.160.130">
    <property type="entry name" value="ykff protein like domains"/>
    <property type="match status" value="1"/>
</dbReference>
<gene>
    <name evidence="2" type="ORF">RYZ49_16440</name>
</gene>
<protein>
    <submittedName>
        <fullName evidence="2">DUF905 domain-containing protein</fullName>
    </submittedName>
</protein>
<dbReference type="EMBL" id="JAWPBP010000014">
    <property type="protein sequence ID" value="MDW2717391.1"/>
    <property type="molecule type" value="Genomic_DNA"/>
</dbReference>
<dbReference type="Pfam" id="PF06006">
    <property type="entry name" value="DUF905"/>
    <property type="match status" value="1"/>
</dbReference>
<dbReference type="InterPro" id="IPR038612">
    <property type="entry name" value="YkfF-like_sf"/>
</dbReference>
<reference evidence="2 3" key="1">
    <citation type="submission" date="2023-10" db="EMBL/GenBank/DDBJ databases">
        <title>Fecal carriage and genetic characteristics of carbapenem-resistant Enterobacterales among healthy adults from four provinces of China.</title>
        <authorList>
            <person name="Li Y."/>
            <person name="Zhang R."/>
        </authorList>
    </citation>
    <scope>NUCLEOTIDE SEQUENCE [LARGE SCALE GENOMIC DNA]</scope>
    <source>
        <strain evidence="2 3">HN-157</strain>
    </source>
</reference>
<dbReference type="Proteomes" id="UP001287436">
    <property type="component" value="Unassembled WGS sequence"/>
</dbReference>
<evidence type="ECO:0000313" key="3">
    <source>
        <dbReference type="Proteomes" id="UP001287436"/>
    </source>
</evidence>
<accession>A0ABD5HHS5</accession>
<dbReference type="AlphaFoldDB" id="A0ABD5HHS5"/>
<evidence type="ECO:0000256" key="1">
    <source>
        <dbReference type="ARBA" id="ARBA00007059"/>
    </source>
</evidence>
<comment type="similarity">
    <text evidence="1">Belongs to the UPF0401 family.</text>
</comment>
<proteinExistence type="inferred from homology"/>
<dbReference type="RefSeq" id="WP_139529880.1">
    <property type="nucleotide sequence ID" value="NZ_CABEJD010000041.1"/>
</dbReference>
<sequence>MPELTELPEGPFSRQQAEAVAAQYSNIAIEDDQGTHFRLVIRHERCMVWRAWNFEPDAGYWLNRYITRYGIRKISCITTTSTSSI</sequence>
<name>A0ABD5HHS5_9ENTR</name>
<dbReference type="InterPro" id="IPR009253">
    <property type="entry name" value="DUF905"/>
</dbReference>